<dbReference type="AlphaFoldDB" id="A0AB33HR41"/>
<dbReference type="KEGG" id="mpm:MPNA6760"/>
<evidence type="ECO:0000313" key="2">
    <source>
        <dbReference type="Proteomes" id="UP000007105"/>
    </source>
</evidence>
<gene>
    <name evidence="1" type="ORF">MPNA6760</name>
</gene>
<evidence type="ECO:0008006" key="3">
    <source>
        <dbReference type="Google" id="ProtNLM"/>
    </source>
</evidence>
<dbReference type="EMBL" id="AP012303">
    <property type="protein sequence ID" value="BAL22263.1"/>
    <property type="molecule type" value="Genomic_DNA"/>
</dbReference>
<accession>A0AB33HR41</accession>
<proteinExistence type="predicted"/>
<protein>
    <recommendedName>
        <fullName evidence="3">Secreted protein</fullName>
    </recommendedName>
</protein>
<reference evidence="2" key="1">
    <citation type="journal article" date="2012" name="J. Bacteriol.">
        <title>Complete genome sequence of Mycoplasma pneumoniae type 2a strain 309, isolated in Japan.</title>
        <authorList>
            <person name="Kenri T."/>
            <person name="Horino A."/>
            <person name="Matsui M."/>
            <person name="Sasaki Y."/>
            <person name="Suzuki S."/>
            <person name="Narita M."/>
            <person name="Ohya H."/>
            <person name="Okazaki N."/>
            <person name="Shibayama K."/>
        </authorList>
    </citation>
    <scope>NUCLEOTIDE SEQUENCE [LARGE SCALE GENOMIC DNA]</scope>
    <source>
        <strain evidence="2">309</strain>
    </source>
</reference>
<organism evidence="1 2">
    <name type="scientific">Mycoplasmoides pneumoniae 309</name>
    <dbReference type="NCBI Taxonomy" id="1112856"/>
    <lineage>
        <taxon>Bacteria</taxon>
        <taxon>Bacillati</taxon>
        <taxon>Mycoplasmatota</taxon>
        <taxon>Mycoplasmoidales</taxon>
        <taxon>Mycoplasmoidaceae</taxon>
        <taxon>Mycoplasmoides</taxon>
    </lineage>
</organism>
<name>A0AB33HR41_MYCPM</name>
<evidence type="ECO:0000313" key="1">
    <source>
        <dbReference type="EMBL" id="BAL22263.1"/>
    </source>
</evidence>
<sequence length="106" mass="12350">MAWRLWSTTLKVSLTSTLKSLNSASMFANLRSTMTLYSSNSFRVTYYVFGFFTFRCQRSLIITSKVPSGNGIQFDFNSRTSHWLLNFLYSLSEYHLLFKVKTPFLT</sequence>
<dbReference type="Proteomes" id="UP000007105">
    <property type="component" value="Chromosome"/>
</dbReference>